<proteinExistence type="predicted"/>
<feature type="compositionally biased region" description="Basic and acidic residues" evidence="1">
    <location>
        <begin position="25"/>
        <end position="34"/>
    </location>
</feature>
<sequence>MEVSVALAPSTQPKDAGQGGVVKSDGARAHDEDGRWGEHDLKAVIALGVADVVEVCTLVGFPIVDHHLGGIVIEYYDITVEGDWAEVIVDGMNFVQDPVVMQT</sequence>
<gene>
    <name evidence="2" type="ORF">ARMOST_20900</name>
</gene>
<dbReference type="Proteomes" id="UP000219338">
    <property type="component" value="Unassembled WGS sequence"/>
</dbReference>
<protein>
    <submittedName>
        <fullName evidence="2">Uncharacterized protein</fullName>
    </submittedName>
</protein>
<feature type="region of interest" description="Disordered" evidence="1">
    <location>
        <begin position="1"/>
        <end position="34"/>
    </location>
</feature>
<keyword evidence="3" id="KW-1185">Reference proteome</keyword>
<accession>A0A284S8P6</accession>
<evidence type="ECO:0000256" key="1">
    <source>
        <dbReference type="SAM" id="MobiDB-lite"/>
    </source>
</evidence>
<evidence type="ECO:0000313" key="3">
    <source>
        <dbReference type="Proteomes" id="UP000219338"/>
    </source>
</evidence>
<dbReference type="EMBL" id="FUEG01000043">
    <property type="protein sequence ID" value="SJL17350.1"/>
    <property type="molecule type" value="Genomic_DNA"/>
</dbReference>
<organism evidence="2 3">
    <name type="scientific">Armillaria ostoyae</name>
    <name type="common">Armillaria root rot fungus</name>
    <dbReference type="NCBI Taxonomy" id="47428"/>
    <lineage>
        <taxon>Eukaryota</taxon>
        <taxon>Fungi</taxon>
        <taxon>Dikarya</taxon>
        <taxon>Basidiomycota</taxon>
        <taxon>Agaricomycotina</taxon>
        <taxon>Agaricomycetes</taxon>
        <taxon>Agaricomycetidae</taxon>
        <taxon>Agaricales</taxon>
        <taxon>Marasmiineae</taxon>
        <taxon>Physalacriaceae</taxon>
        <taxon>Armillaria</taxon>
    </lineage>
</organism>
<evidence type="ECO:0000313" key="2">
    <source>
        <dbReference type="EMBL" id="SJL17350.1"/>
    </source>
</evidence>
<dbReference type="AlphaFoldDB" id="A0A284S8P6"/>
<dbReference type="OrthoDB" id="10583078at2759"/>
<reference evidence="3" key="1">
    <citation type="journal article" date="2017" name="Nat. Ecol. Evol.">
        <title>Genome expansion and lineage-specific genetic innovations in the forest pathogenic fungi Armillaria.</title>
        <authorList>
            <person name="Sipos G."/>
            <person name="Prasanna A.N."/>
            <person name="Walter M.C."/>
            <person name="O'Connor E."/>
            <person name="Balint B."/>
            <person name="Krizsan K."/>
            <person name="Kiss B."/>
            <person name="Hess J."/>
            <person name="Varga T."/>
            <person name="Slot J."/>
            <person name="Riley R."/>
            <person name="Boka B."/>
            <person name="Rigling D."/>
            <person name="Barry K."/>
            <person name="Lee J."/>
            <person name="Mihaltcheva S."/>
            <person name="LaButti K."/>
            <person name="Lipzen A."/>
            <person name="Waldron R."/>
            <person name="Moloney N.M."/>
            <person name="Sperisen C."/>
            <person name="Kredics L."/>
            <person name="Vagvoelgyi C."/>
            <person name="Patrignani A."/>
            <person name="Fitzpatrick D."/>
            <person name="Nagy I."/>
            <person name="Doyle S."/>
            <person name="Anderson J.B."/>
            <person name="Grigoriev I.V."/>
            <person name="Gueldener U."/>
            <person name="Muensterkoetter M."/>
            <person name="Nagy L.G."/>
        </authorList>
    </citation>
    <scope>NUCLEOTIDE SEQUENCE [LARGE SCALE GENOMIC DNA]</scope>
    <source>
        <strain evidence="3">C18/9</strain>
    </source>
</reference>
<name>A0A284S8P6_ARMOS</name>